<dbReference type="Pfam" id="PF02431">
    <property type="entry name" value="Chalcone"/>
    <property type="match status" value="1"/>
</dbReference>
<accession>A0A383VLI9</accession>
<dbReference type="EMBL" id="FNXT01000661">
    <property type="protein sequence ID" value="SZX65699.1"/>
    <property type="molecule type" value="Genomic_DNA"/>
</dbReference>
<name>A0A383VLI9_TETOB</name>
<dbReference type="PANTHER" id="PTHR47698">
    <property type="entry name" value="FATTY-ACID-BINDING PROTEIN 3, CHLOROPLASTIC"/>
    <property type="match status" value="1"/>
</dbReference>
<evidence type="ECO:0000259" key="3">
    <source>
        <dbReference type="Pfam" id="PF02431"/>
    </source>
</evidence>
<dbReference type="SUPFAM" id="SSF54626">
    <property type="entry name" value="Chalcone isomerase"/>
    <property type="match status" value="1"/>
</dbReference>
<gene>
    <name evidence="4" type="ORF">BQ4739_LOCUS6170</name>
</gene>
<evidence type="ECO:0000256" key="2">
    <source>
        <dbReference type="RuleBase" id="RU361158"/>
    </source>
</evidence>
<reference evidence="4 5" key="1">
    <citation type="submission" date="2016-10" db="EMBL/GenBank/DDBJ databases">
        <authorList>
            <person name="Cai Z."/>
        </authorList>
    </citation>
    <scope>NUCLEOTIDE SEQUENCE [LARGE SCALE GENOMIC DNA]</scope>
</reference>
<evidence type="ECO:0000313" key="4">
    <source>
        <dbReference type="EMBL" id="SZX65699.1"/>
    </source>
</evidence>
<dbReference type="InterPro" id="IPR016089">
    <property type="entry name" value="Chalcone_isomerase_bundle_sf"/>
</dbReference>
<evidence type="ECO:0000256" key="1">
    <source>
        <dbReference type="ARBA" id="ARBA00007166"/>
    </source>
</evidence>
<comment type="similarity">
    <text evidence="1 2">Belongs to the chalcone isomerase family.</text>
</comment>
<keyword evidence="5" id="KW-1185">Reference proteome</keyword>
<sequence>MQTCSSRSQLLGRARCPGAFRQAPAARPVRCAAQRPAVQRRALNAVARMMVKESKSGAEFPLAQRFWEGDNEYRCLGAGMRAKQILMIKAQVYAVALYVEGELAAKELGIRDRGGFFENDDDFCSALTDGAFNKTLVFTMLRDLEGQQFSDAVDKKLGPRMQLTGDTASLEAFKSYFEGQKLAKGTQVMCLWTKAGDLEVVLLDAAAAAAADLQRIAPKNRLRSEGFCRALFELFLGGESVVADARPVWAAGARELLESERVKREMRKG</sequence>
<dbReference type="Proteomes" id="UP000256970">
    <property type="component" value="Unassembled WGS sequence"/>
</dbReference>
<dbReference type="InterPro" id="IPR016088">
    <property type="entry name" value="Chalcone_isomerase_3-sand"/>
</dbReference>
<protein>
    <recommendedName>
        <fullName evidence="2">Chalcone-flavonone isomerase family protein</fullName>
    </recommendedName>
</protein>
<dbReference type="InterPro" id="IPR016087">
    <property type="entry name" value="Chalcone_isomerase"/>
</dbReference>
<evidence type="ECO:0000313" key="5">
    <source>
        <dbReference type="Proteomes" id="UP000256970"/>
    </source>
</evidence>
<dbReference type="AlphaFoldDB" id="A0A383VLI9"/>
<dbReference type="Gene3D" id="3.50.70.10">
    <property type="match status" value="1"/>
</dbReference>
<proteinExistence type="inferred from homology"/>
<organism evidence="4 5">
    <name type="scientific">Tetradesmus obliquus</name>
    <name type="common">Green alga</name>
    <name type="synonym">Acutodesmus obliquus</name>
    <dbReference type="NCBI Taxonomy" id="3088"/>
    <lineage>
        <taxon>Eukaryota</taxon>
        <taxon>Viridiplantae</taxon>
        <taxon>Chlorophyta</taxon>
        <taxon>core chlorophytes</taxon>
        <taxon>Chlorophyceae</taxon>
        <taxon>CS clade</taxon>
        <taxon>Sphaeropleales</taxon>
        <taxon>Scenedesmaceae</taxon>
        <taxon>Tetradesmus</taxon>
    </lineage>
</organism>
<dbReference type="InterPro" id="IPR036298">
    <property type="entry name" value="Chalcone_isomerase_sf"/>
</dbReference>
<dbReference type="Gene3D" id="1.10.890.20">
    <property type="match status" value="1"/>
</dbReference>
<dbReference type="PANTHER" id="PTHR47698:SF2">
    <property type="entry name" value="FATTY-ACID-BINDING PROTEIN 3, CHLOROPLASTIC"/>
    <property type="match status" value="1"/>
</dbReference>
<dbReference type="GO" id="GO:0016872">
    <property type="term" value="F:intramolecular lyase activity"/>
    <property type="evidence" value="ECO:0007669"/>
    <property type="project" value="InterPro"/>
</dbReference>
<feature type="domain" description="Chalcone isomerase" evidence="3">
    <location>
        <begin position="69"/>
        <end position="246"/>
    </location>
</feature>